<comment type="caution">
    <text evidence="5">The sequence shown here is derived from an EMBL/GenBank/DDBJ whole genome shotgun (WGS) entry which is preliminary data.</text>
</comment>
<keyword evidence="4" id="KW-0963">Cytoplasm</keyword>
<dbReference type="UniPathway" id="UPA00358">
    <property type="reaction ID" value="UER00476"/>
</dbReference>
<evidence type="ECO:0000256" key="4">
    <source>
        <dbReference type="HAMAP-Rule" id="MF_00057"/>
    </source>
</evidence>
<dbReference type="GO" id="GO:0009103">
    <property type="term" value="P:lipopolysaccharide biosynthetic process"/>
    <property type="evidence" value="ECO:0007669"/>
    <property type="project" value="UniProtKB-UniRule"/>
</dbReference>
<evidence type="ECO:0000256" key="1">
    <source>
        <dbReference type="ARBA" id="ARBA00022679"/>
    </source>
</evidence>
<comment type="similarity">
    <text evidence="4">Belongs to the KdsB family.</text>
</comment>
<dbReference type="InterPro" id="IPR003329">
    <property type="entry name" value="Cytidylyl_trans"/>
</dbReference>
<comment type="pathway">
    <text evidence="4">Nucleotide-sugar biosynthesis; CMP-3-deoxy-D-manno-octulosonate biosynthesis; CMP-3-deoxy-D-manno-octulosonate from 3-deoxy-D-manno-octulosonate and CTP: step 1/1.</text>
</comment>
<dbReference type="AlphaFoldDB" id="A0A5C6MHM9"/>
<dbReference type="NCBIfam" id="NF003952">
    <property type="entry name" value="PRK05450.1-5"/>
    <property type="match status" value="1"/>
</dbReference>
<dbReference type="GO" id="GO:0005829">
    <property type="term" value="C:cytosol"/>
    <property type="evidence" value="ECO:0007669"/>
    <property type="project" value="TreeGrafter"/>
</dbReference>
<dbReference type="Gene3D" id="3.90.550.10">
    <property type="entry name" value="Spore Coat Polysaccharide Biosynthesis Protein SpsA, Chain A"/>
    <property type="match status" value="1"/>
</dbReference>
<proteinExistence type="inferred from homology"/>
<dbReference type="GO" id="GO:0008690">
    <property type="term" value="F:3-deoxy-manno-octulosonate cytidylyltransferase activity"/>
    <property type="evidence" value="ECO:0007669"/>
    <property type="project" value="UniProtKB-UniRule"/>
</dbReference>
<sequence>MIVIVIPARLASTRLEKKLLLDLGGRSILESTYRQASKSKLATKVCVATDSQEIFDLVKSFQGEVFMTSPHHVSGTDRIAELAEKAHDWQIVVNVQGDEPFINPDDIDSAIEVFLHNPLAQMASLYHYIDQPELINNPNNVKVVTDLNSQALYFSRLPIPYLRDPLNPAPREPYKKHIGLYAYKKEILLALSRLPESNLERQEKLEQLRALENGFKITMVRAKSAPIGIDTYEDYQKALNLIRG</sequence>
<keyword evidence="3 4" id="KW-0448">Lipopolysaccharide biosynthesis</keyword>
<dbReference type="NCBIfam" id="NF009905">
    <property type="entry name" value="PRK13368.1"/>
    <property type="match status" value="1"/>
</dbReference>
<comment type="function">
    <text evidence="4">Activates KDO (a required 8-carbon sugar) for incorporation into bacterial lipopolysaccharide in Gram-negative bacteria.</text>
</comment>
<name>A0A5C6MHM9_9PLAN</name>
<dbReference type="PANTHER" id="PTHR42866:SF2">
    <property type="entry name" value="3-DEOXY-MANNO-OCTULOSONATE CYTIDYLYLTRANSFERASE, MITOCHONDRIAL"/>
    <property type="match status" value="1"/>
</dbReference>
<dbReference type="Proteomes" id="UP000321083">
    <property type="component" value="Unassembled WGS sequence"/>
</dbReference>
<dbReference type="InterPro" id="IPR004528">
    <property type="entry name" value="KdsB"/>
</dbReference>
<evidence type="ECO:0000256" key="2">
    <source>
        <dbReference type="ARBA" id="ARBA00022695"/>
    </source>
</evidence>
<comment type="subcellular location">
    <subcellularLocation>
        <location evidence="4">Cytoplasm</location>
    </subcellularLocation>
</comment>
<dbReference type="Pfam" id="PF02348">
    <property type="entry name" value="CTP_transf_3"/>
    <property type="match status" value="1"/>
</dbReference>
<dbReference type="GO" id="GO:0033468">
    <property type="term" value="P:CMP-keto-3-deoxy-D-manno-octulosonic acid biosynthetic process"/>
    <property type="evidence" value="ECO:0007669"/>
    <property type="project" value="UniProtKB-UniRule"/>
</dbReference>
<evidence type="ECO:0000256" key="3">
    <source>
        <dbReference type="ARBA" id="ARBA00022985"/>
    </source>
</evidence>
<keyword evidence="6" id="KW-1185">Reference proteome</keyword>
<dbReference type="PANTHER" id="PTHR42866">
    <property type="entry name" value="3-DEOXY-MANNO-OCTULOSONATE CYTIDYLYLTRANSFERASE"/>
    <property type="match status" value="1"/>
</dbReference>
<protein>
    <recommendedName>
        <fullName evidence="4">3-deoxy-manno-octulosonate cytidylyltransferase</fullName>
        <ecNumber evidence="4">2.7.7.38</ecNumber>
    </recommendedName>
    <alternativeName>
        <fullName evidence="4">CMP-2-keto-3-deoxyoctulosonic acid synthase</fullName>
        <shortName evidence="4">CKS</shortName>
        <shortName evidence="4">CMP-KDO synthase</shortName>
    </alternativeName>
</protein>
<evidence type="ECO:0000313" key="6">
    <source>
        <dbReference type="Proteomes" id="UP000321083"/>
    </source>
</evidence>
<dbReference type="EC" id="2.7.7.38" evidence="4"/>
<dbReference type="SUPFAM" id="SSF53448">
    <property type="entry name" value="Nucleotide-diphospho-sugar transferases"/>
    <property type="match status" value="1"/>
</dbReference>
<dbReference type="HAMAP" id="MF_00057">
    <property type="entry name" value="KdsB"/>
    <property type="match status" value="1"/>
</dbReference>
<reference evidence="5 6" key="2">
    <citation type="submission" date="2019-08" db="EMBL/GenBank/DDBJ databases">
        <authorList>
            <person name="Henke P."/>
        </authorList>
    </citation>
    <scope>NUCLEOTIDE SEQUENCE [LARGE SCALE GENOMIC DNA]</scope>
    <source>
        <strain evidence="5">Phe10_nw2017</strain>
    </source>
</reference>
<dbReference type="InterPro" id="IPR029044">
    <property type="entry name" value="Nucleotide-diphossugar_trans"/>
</dbReference>
<evidence type="ECO:0000313" key="5">
    <source>
        <dbReference type="EMBL" id="TWW12706.1"/>
    </source>
</evidence>
<keyword evidence="2 4" id="KW-0548">Nucleotidyltransferase</keyword>
<dbReference type="CDD" id="cd02517">
    <property type="entry name" value="CMP-KDO-Synthetase"/>
    <property type="match status" value="1"/>
</dbReference>
<accession>A0A5C6MHM9</accession>
<gene>
    <name evidence="4 5" type="primary">kdsB</name>
    <name evidence="5" type="ORF">E3A20_00450</name>
</gene>
<reference evidence="5 6" key="1">
    <citation type="submission" date="2019-08" db="EMBL/GenBank/DDBJ databases">
        <title>100 year-old enigma solved: identification of Planctomyces bekefii, the type genus and species of the phylum Planctomycetes.</title>
        <authorList>
            <person name="Svetlana D.N."/>
            <person name="Overmann J."/>
        </authorList>
    </citation>
    <scope>NUCLEOTIDE SEQUENCE [LARGE SCALE GENOMIC DNA]</scope>
    <source>
        <strain evidence="5">Phe10_nw2017</strain>
    </source>
</reference>
<dbReference type="EMBL" id="SRHE01000003">
    <property type="protein sequence ID" value="TWW12706.1"/>
    <property type="molecule type" value="Genomic_DNA"/>
</dbReference>
<dbReference type="NCBIfam" id="TIGR00466">
    <property type="entry name" value="kdsB"/>
    <property type="match status" value="1"/>
</dbReference>
<organism evidence="5 6">
    <name type="scientific">Planctomyces bekefii</name>
    <dbReference type="NCBI Taxonomy" id="1653850"/>
    <lineage>
        <taxon>Bacteria</taxon>
        <taxon>Pseudomonadati</taxon>
        <taxon>Planctomycetota</taxon>
        <taxon>Planctomycetia</taxon>
        <taxon>Planctomycetales</taxon>
        <taxon>Planctomycetaceae</taxon>
        <taxon>Planctomyces</taxon>
    </lineage>
</organism>
<keyword evidence="1 4" id="KW-0808">Transferase</keyword>
<comment type="catalytic activity">
    <reaction evidence="4">
        <text>3-deoxy-alpha-D-manno-oct-2-ulosonate + CTP = CMP-3-deoxy-beta-D-manno-octulosonate + diphosphate</text>
        <dbReference type="Rhea" id="RHEA:23448"/>
        <dbReference type="ChEBI" id="CHEBI:33019"/>
        <dbReference type="ChEBI" id="CHEBI:37563"/>
        <dbReference type="ChEBI" id="CHEBI:85986"/>
        <dbReference type="ChEBI" id="CHEBI:85987"/>
        <dbReference type="EC" id="2.7.7.38"/>
    </reaction>
</comment>